<dbReference type="GeneID" id="110249877"/>
<feature type="compositionally biased region" description="Polar residues" evidence="1">
    <location>
        <begin position="9"/>
        <end position="33"/>
    </location>
</feature>
<dbReference type="KEGG" id="epa:110249877"/>
<dbReference type="Gene3D" id="3.40.50.300">
    <property type="entry name" value="P-loop containing nucleotide triphosphate hydrolases"/>
    <property type="match status" value="1"/>
</dbReference>
<evidence type="ECO:0000313" key="3">
    <source>
        <dbReference type="Proteomes" id="UP000887567"/>
    </source>
</evidence>
<accession>A0A913Y0E8</accession>
<keyword evidence="3" id="KW-1185">Reference proteome</keyword>
<sequence length="330" mass="37574">YTTKEDRSYIQSQNHPDLTHTGPPQTAQATTSWRRGARDRSSGRNASKNKRKRLLSVYEVSQIAVAKNITTRLGLLAYAQEQKSLGKIDLAQFIANRGSRVVDEAIKVGWELEQAPNTLLRSKQTRLERLEAVYKGECAPNCNKLWLELATSILSHNNILKSEFVAAVRLSLEKGRGKYRNIIITGPCNCGKTFILSPLTLIYDTFNNPATATFAWVGVENSEVIFLNDFRWSPQIIPWHNLLLLLEGQLVRFPAPKTHYAKDIVFDSDAPIFCTANEELSYVRGGVLDRVETDMMTVRWRSFKFFYQIPEEEQVTTTPCPRCFAEFILH</sequence>
<reference evidence="2" key="1">
    <citation type="submission" date="2022-11" db="UniProtKB">
        <authorList>
            <consortium name="EnsemblMetazoa"/>
        </authorList>
    </citation>
    <scope>IDENTIFICATION</scope>
</reference>
<proteinExistence type="predicted"/>
<dbReference type="EnsemblMetazoa" id="XM_021056462.2">
    <property type="protein sequence ID" value="XP_020912121.1"/>
    <property type="gene ID" value="LOC110249877"/>
</dbReference>
<evidence type="ECO:0000256" key="1">
    <source>
        <dbReference type="SAM" id="MobiDB-lite"/>
    </source>
</evidence>
<organism evidence="2 3">
    <name type="scientific">Exaiptasia diaphana</name>
    <name type="common">Tropical sea anemone</name>
    <name type="synonym">Aiptasia pulchella</name>
    <dbReference type="NCBI Taxonomy" id="2652724"/>
    <lineage>
        <taxon>Eukaryota</taxon>
        <taxon>Metazoa</taxon>
        <taxon>Cnidaria</taxon>
        <taxon>Anthozoa</taxon>
        <taxon>Hexacorallia</taxon>
        <taxon>Actiniaria</taxon>
        <taxon>Aiptasiidae</taxon>
        <taxon>Exaiptasia</taxon>
    </lineage>
</organism>
<dbReference type="OrthoDB" id="5986179at2759"/>
<protein>
    <submittedName>
        <fullName evidence="2">Uncharacterized protein</fullName>
    </submittedName>
</protein>
<dbReference type="InterPro" id="IPR027417">
    <property type="entry name" value="P-loop_NTPase"/>
</dbReference>
<evidence type="ECO:0000313" key="2">
    <source>
        <dbReference type="EnsemblMetazoa" id="XP_020912121.1"/>
    </source>
</evidence>
<dbReference type="SUPFAM" id="SSF52540">
    <property type="entry name" value="P-loop containing nucleoside triphosphate hydrolases"/>
    <property type="match status" value="1"/>
</dbReference>
<dbReference type="OMA" id="ISTAWEM"/>
<dbReference type="Proteomes" id="UP000887567">
    <property type="component" value="Unplaced"/>
</dbReference>
<dbReference type="AlphaFoldDB" id="A0A913Y0E8"/>
<name>A0A913Y0E8_EXADI</name>
<feature type="region of interest" description="Disordered" evidence="1">
    <location>
        <begin position="1"/>
        <end position="49"/>
    </location>
</feature>
<dbReference type="RefSeq" id="XP_020912121.1">
    <property type="nucleotide sequence ID" value="XM_021056462.2"/>
</dbReference>